<evidence type="ECO:0000313" key="1">
    <source>
        <dbReference type="EMBL" id="JAH96159.1"/>
    </source>
</evidence>
<proteinExistence type="predicted"/>
<reference evidence="1" key="1">
    <citation type="submission" date="2014-11" db="EMBL/GenBank/DDBJ databases">
        <authorList>
            <person name="Amaro Gonzalez C."/>
        </authorList>
    </citation>
    <scope>NUCLEOTIDE SEQUENCE</scope>
</reference>
<protein>
    <submittedName>
        <fullName evidence="1">Uncharacterized protein</fullName>
    </submittedName>
</protein>
<dbReference type="EMBL" id="GBXM01012418">
    <property type="protein sequence ID" value="JAH96159.1"/>
    <property type="molecule type" value="Transcribed_RNA"/>
</dbReference>
<dbReference type="AlphaFoldDB" id="A0A0E9X0M6"/>
<organism evidence="1">
    <name type="scientific">Anguilla anguilla</name>
    <name type="common">European freshwater eel</name>
    <name type="synonym">Muraena anguilla</name>
    <dbReference type="NCBI Taxonomy" id="7936"/>
    <lineage>
        <taxon>Eukaryota</taxon>
        <taxon>Metazoa</taxon>
        <taxon>Chordata</taxon>
        <taxon>Craniata</taxon>
        <taxon>Vertebrata</taxon>
        <taxon>Euteleostomi</taxon>
        <taxon>Actinopterygii</taxon>
        <taxon>Neopterygii</taxon>
        <taxon>Teleostei</taxon>
        <taxon>Anguilliformes</taxon>
        <taxon>Anguillidae</taxon>
        <taxon>Anguilla</taxon>
    </lineage>
</organism>
<accession>A0A0E9X0M6</accession>
<reference evidence="1" key="2">
    <citation type="journal article" date="2015" name="Fish Shellfish Immunol.">
        <title>Early steps in the European eel (Anguilla anguilla)-Vibrio vulnificus interaction in the gills: Role of the RtxA13 toxin.</title>
        <authorList>
            <person name="Callol A."/>
            <person name="Pajuelo D."/>
            <person name="Ebbesson L."/>
            <person name="Teles M."/>
            <person name="MacKenzie S."/>
            <person name="Amaro C."/>
        </authorList>
    </citation>
    <scope>NUCLEOTIDE SEQUENCE</scope>
</reference>
<sequence>MGSAIENPCAGSQLTEDLTEQLCPARFLPGVSLKTLRAAVFINVLRCGHSDFLNSHSVLVYFNSEVEVKSQALKTGPIFLEAK</sequence>
<name>A0A0E9X0M6_ANGAN</name>